<keyword evidence="4 11" id="KW-0328">Glycosyltransferase</keyword>
<evidence type="ECO:0000256" key="8">
    <source>
        <dbReference type="ARBA" id="ARBA00022989"/>
    </source>
</evidence>
<feature type="transmembrane region" description="Helical" evidence="10">
    <location>
        <begin position="152"/>
        <end position="185"/>
    </location>
</feature>
<proteinExistence type="predicted"/>
<keyword evidence="5 11" id="KW-0808">Transferase</keyword>
<evidence type="ECO:0000313" key="11">
    <source>
        <dbReference type="EMBL" id="RZS86940.1"/>
    </source>
</evidence>
<evidence type="ECO:0000256" key="10">
    <source>
        <dbReference type="SAM" id="Phobius"/>
    </source>
</evidence>
<dbReference type="Pfam" id="PF04188">
    <property type="entry name" value="Mannosyl_trans2"/>
    <property type="match status" value="1"/>
</dbReference>
<reference evidence="11 12" key="1">
    <citation type="submission" date="2019-02" db="EMBL/GenBank/DDBJ databases">
        <title>Genomic Encyclopedia of Type Strains, Phase IV (KMG-IV): sequencing the most valuable type-strain genomes for metagenomic binning, comparative biology and taxonomic classification.</title>
        <authorList>
            <person name="Goeker M."/>
        </authorList>
    </citation>
    <scope>NUCLEOTIDE SEQUENCE [LARGE SCALE GENOMIC DNA]</scope>
    <source>
        <strain evidence="11 12">DSM 45622</strain>
    </source>
</reference>
<protein>
    <submittedName>
        <fullName evidence="11">Mannosyltransferase PIG-V</fullName>
    </submittedName>
</protein>
<dbReference type="RefSeq" id="WP_165400268.1">
    <property type="nucleotide sequence ID" value="NZ_SGXD01000003.1"/>
</dbReference>
<evidence type="ECO:0000256" key="9">
    <source>
        <dbReference type="ARBA" id="ARBA00023136"/>
    </source>
</evidence>
<accession>A0A4Q7NQS0</accession>
<keyword evidence="8 10" id="KW-1133">Transmembrane helix</keyword>
<keyword evidence="6 10" id="KW-0812">Transmembrane</keyword>
<dbReference type="AlphaFoldDB" id="A0A4Q7NQS0"/>
<feature type="transmembrane region" description="Helical" evidence="10">
    <location>
        <begin position="191"/>
        <end position="220"/>
    </location>
</feature>
<keyword evidence="7" id="KW-0256">Endoplasmic reticulum</keyword>
<evidence type="ECO:0000256" key="4">
    <source>
        <dbReference type="ARBA" id="ARBA00022676"/>
    </source>
</evidence>
<evidence type="ECO:0000256" key="6">
    <source>
        <dbReference type="ARBA" id="ARBA00022692"/>
    </source>
</evidence>
<dbReference type="PANTHER" id="PTHR12468">
    <property type="entry name" value="GPI MANNOSYLTRANSFERASE 2"/>
    <property type="match status" value="1"/>
</dbReference>
<evidence type="ECO:0000256" key="1">
    <source>
        <dbReference type="ARBA" id="ARBA00004477"/>
    </source>
</evidence>
<keyword evidence="3" id="KW-0337">GPI-anchor biosynthesis</keyword>
<dbReference type="GO" id="GO:0006506">
    <property type="term" value="P:GPI anchor biosynthetic process"/>
    <property type="evidence" value="ECO:0007669"/>
    <property type="project" value="UniProtKB-UniPathway"/>
</dbReference>
<feature type="transmembrane region" description="Helical" evidence="10">
    <location>
        <begin position="232"/>
        <end position="253"/>
    </location>
</feature>
<gene>
    <name evidence="11" type="ORF">EV189_2358</name>
</gene>
<dbReference type="InterPro" id="IPR007315">
    <property type="entry name" value="PIG-V/Gpi18"/>
</dbReference>
<dbReference type="Proteomes" id="UP000293638">
    <property type="component" value="Unassembled WGS sequence"/>
</dbReference>
<dbReference type="GO" id="GO:0000009">
    <property type="term" value="F:alpha-1,6-mannosyltransferase activity"/>
    <property type="evidence" value="ECO:0007669"/>
    <property type="project" value="InterPro"/>
</dbReference>
<evidence type="ECO:0000256" key="7">
    <source>
        <dbReference type="ARBA" id="ARBA00022824"/>
    </source>
</evidence>
<dbReference type="GO" id="GO:0004376">
    <property type="term" value="F:GPI mannosyltransferase activity"/>
    <property type="evidence" value="ECO:0007669"/>
    <property type="project" value="InterPro"/>
</dbReference>
<evidence type="ECO:0000256" key="2">
    <source>
        <dbReference type="ARBA" id="ARBA00004687"/>
    </source>
</evidence>
<feature type="transmembrane region" description="Helical" evidence="10">
    <location>
        <begin position="119"/>
        <end position="140"/>
    </location>
</feature>
<dbReference type="UniPathway" id="UPA00196"/>
<keyword evidence="9 10" id="KW-0472">Membrane</keyword>
<comment type="pathway">
    <text evidence="2">Glycolipid biosynthesis; glycosylphosphatidylinositol-anchor biosynthesis.</text>
</comment>
<organism evidence="11 12">
    <name type="scientific">Motilibacter rhizosphaerae</name>
    <dbReference type="NCBI Taxonomy" id="598652"/>
    <lineage>
        <taxon>Bacteria</taxon>
        <taxon>Bacillati</taxon>
        <taxon>Actinomycetota</taxon>
        <taxon>Actinomycetes</taxon>
        <taxon>Motilibacterales</taxon>
        <taxon>Motilibacteraceae</taxon>
        <taxon>Motilibacter</taxon>
    </lineage>
</organism>
<comment type="subcellular location">
    <subcellularLocation>
        <location evidence="1">Endoplasmic reticulum membrane</location>
        <topology evidence="1">Multi-pass membrane protein</topology>
    </subcellularLocation>
</comment>
<sequence>MSTSQLAARVRAGSPARDAAGWRDAVRDGLGIWLLSRFALTLVVVLASWLLRFYRTYPARYPGLGPFDRFVQWDSFHYLRIVRTGYFGEGRSCCEQAFFPGYPLSVRALVPLVAGNDQLAGLLVTWVAAAVAAVLLWRVAYDATGSRWSARAAVGFLAVAPYGVFLSAMYSEALFLALALGAWWAGTRQHWWLAGVLAGLACLVRVNGLFLAVMLALAYLGARRTRGRLLRLDALALLLPWAAVLGYFTWLHARTGSWSSWSHAEDLGWHRTTEPPWRALPLAWKAAVHAPAPDVTVAYWAELVTAAFGLALTVALLVRRRWPEAAYIGLNLLAATSSVPMASSPRYALLWFPGYVLAAQVALRWRWLVPVAAALCVPFLVALSLAFAAHLWVA</sequence>
<dbReference type="EMBL" id="SGXD01000003">
    <property type="protein sequence ID" value="RZS86940.1"/>
    <property type="molecule type" value="Genomic_DNA"/>
</dbReference>
<evidence type="ECO:0000313" key="12">
    <source>
        <dbReference type="Proteomes" id="UP000293638"/>
    </source>
</evidence>
<feature type="transmembrane region" description="Helical" evidence="10">
    <location>
        <begin position="372"/>
        <end position="393"/>
    </location>
</feature>
<evidence type="ECO:0000256" key="3">
    <source>
        <dbReference type="ARBA" id="ARBA00022502"/>
    </source>
</evidence>
<dbReference type="GO" id="GO:0031501">
    <property type="term" value="C:mannosyltransferase complex"/>
    <property type="evidence" value="ECO:0007669"/>
    <property type="project" value="TreeGrafter"/>
</dbReference>
<name>A0A4Q7NQS0_9ACTN</name>
<dbReference type="GO" id="GO:0016020">
    <property type="term" value="C:membrane"/>
    <property type="evidence" value="ECO:0007669"/>
    <property type="project" value="GOC"/>
</dbReference>
<comment type="caution">
    <text evidence="11">The sequence shown here is derived from an EMBL/GenBank/DDBJ whole genome shotgun (WGS) entry which is preliminary data.</text>
</comment>
<feature type="transmembrane region" description="Helical" evidence="10">
    <location>
        <begin position="297"/>
        <end position="318"/>
    </location>
</feature>
<dbReference type="PANTHER" id="PTHR12468:SF2">
    <property type="entry name" value="GPI MANNOSYLTRANSFERASE 2"/>
    <property type="match status" value="1"/>
</dbReference>
<evidence type="ECO:0000256" key="5">
    <source>
        <dbReference type="ARBA" id="ARBA00022679"/>
    </source>
</evidence>
<keyword evidence="12" id="KW-1185">Reference proteome</keyword>
<feature type="transmembrane region" description="Helical" evidence="10">
    <location>
        <begin position="30"/>
        <end position="51"/>
    </location>
</feature>